<feature type="region of interest" description="Disordered" evidence="1">
    <location>
        <begin position="1"/>
        <end position="23"/>
    </location>
</feature>
<dbReference type="RefSeq" id="WP_280601764.1">
    <property type="nucleotide sequence ID" value="NZ_JARXRN010000025.1"/>
</dbReference>
<organism evidence="2 3">
    <name type="scientific">Luteimonas rhizosphaericola</name>
    <dbReference type="NCBI Taxonomy" id="3042024"/>
    <lineage>
        <taxon>Bacteria</taxon>
        <taxon>Pseudomonadati</taxon>
        <taxon>Pseudomonadota</taxon>
        <taxon>Gammaproteobacteria</taxon>
        <taxon>Lysobacterales</taxon>
        <taxon>Lysobacteraceae</taxon>
        <taxon>Luteimonas</taxon>
    </lineage>
</organism>
<proteinExistence type="predicted"/>
<dbReference type="EMBL" id="JARXRN010000025">
    <property type="protein sequence ID" value="MDH5830882.1"/>
    <property type="molecule type" value="Genomic_DNA"/>
</dbReference>
<dbReference type="Proteomes" id="UP001156831">
    <property type="component" value="Unassembled WGS sequence"/>
</dbReference>
<evidence type="ECO:0000313" key="2">
    <source>
        <dbReference type="EMBL" id="MDH5830882.1"/>
    </source>
</evidence>
<evidence type="ECO:0008006" key="4">
    <source>
        <dbReference type="Google" id="ProtNLM"/>
    </source>
</evidence>
<protein>
    <recommendedName>
        <fullName evidence="4">DUF937 domain-containing protein</fullName>
    </recommendedName>
</protein>
<keyword evidence="3" id="KW-1185">Reference proteome</keyword>
<evidence type="ECO:0000256" key="1">
    <source>
        <dbReference type="SAM" id="MobiDB-lite"/>
    </source>
</evidence>
<sequence>MSDGSDGAGGVGSSGGGNAAGNDTGATSGLDGLGDAVSDAVSGLASAVSDALGLDAGGFADAMSGLAGALGLDAQDLQDIVGAALVGALTGGLPGAVMGVVNGLVGGSLTEAARDTVASQMPAAMQPLANLAIDAFAGRVPGANTSVESALSSFATGAITGHTPSIGDLGAVARSLTDVQSLATGVLSGLDVSSPQAAATSLERALGTQFAGARDIAAGVADRFARDGVAYADGGHDRFGNAVESLAVDVARMFAGR</sequence>
<accession>A0ABT6JJM7</accession>
<evidence type="ECO:0000313" key="3">
    <source>
        <dbReference type="Proteomes" id="UP001156831"/>
    </source>
</evidence>
<name>A0ABT6JJM7_9GAMM</name>
<feature type="compositionally biased region" description="Gly residues" evidence="1">
    <location>
        <begin position="1"/>
        <end position="19"/>
    </location>
</feature>
<comment type="caution">
    <text evidence="2">The sequence shown here is derived from an EMBL/GenBank/DDBJ whole genome shotgun (WGS) entry which is preliminary data.</text>
</comment>
<reference evidence="2 3" key="1">
    <citation type="submission" date="2023-04" db="EMBL/GenBank/DDBJ databases">
        <title>Luteimonas sp. M1R5S18.</title>
        <authorList>
            <person name="Sun J.-Q."/>
        </authorList>
    </citation>
    <scope>NUCLEOTIDE SEQUENCE [LARGE SCALE GENOMIC DNA]</scope>
    <source>
        <strain evidence="2 3">M1R5S18</strain>
    </source>
</reference>
<gene>
    <name evidence="2" type="ORF">QFW80_10190</name>
</gene>